<protein>
    <submittedName>
        <fullName evidence="2">Uncharacterized protein</fullName>
    </submittedName>
</protein>
<feature type="region of interest" description="Disordered" evidence="1">
    <location>
        <begin position="164"/>
        <end position="200"/>
    </location>
</feature>
<proteinExistence type="predicted"/>
<organism evidence="2 4">
    <name type="scientific">Rotaria magnacalcarata</name>
    <dbReference type="NCBI Taxonomy" id="392030"/>
    <lineage>
        <taxon>Eukaryota</taxon>
        <taxon>Metazoa</taxon>
        <taxon>Spiralia</taxon>
        <taxon>Gnathifera</taxon>
        <taxon>Rotifera</taxon>
        <taxon>Eurotatoria</taxon>
        <taxon>Bdelloidea</taxon>
        <taxon>Philodinida</taxon>
        <taxon>Philodinidae</taxon>
        <taxon>Rotaria</taxon>
    </lineage>
</organism>
<dbReference type="Proteomes" id="UP000663824">
    <property type="component" value="Unassembled WGS sequence"/>
</dbReference>
<accession>A0A816MLU8</accession>
<feature type="compositionally biased region" description="Polar residues" evidence="1">
    <location>
        <begin position="164"/>
        <end position="194"/>
    </location>
</feature>
<gene>
    <name evidence="2" type="ORF">MBJ925_LOCUS8231</name>
    <name evidence="3" type="ORF">SMN809_LOCUS5099</name>
</gene>
<dbReference type="EMBL" id="CAJNRE010002997">
    <property type="protein sequence ID" value="CAF2001009.1"/>
    <property type="molecule type" value="Genomic_DNA"/>
</dbReference>
<reference evidence="2" key="1">
    <citation type="submission" date="2021-02" db="EMBL/GenBank/DDBJ databases">
        <authorList>
            <person name="Nowell W R."/>
        </authorList>
    </citation>
    <scope>NUCLEOTIDE SEQUENCE</scope>
</reference>
<dbReference type="Proteomes" id="UP000676336">
    <property type="component" value="Unassembled WGS sequence"/>
</dbReference>
<evidence type="ECO:0000313" key="2">
    <source>
        <dbReference type="EMBL" id="CAF2001009.1"/>
    </source>
</evidence>
<evidence type="ECO:0000313" key="3">
    <source>
        <dbReference type="EMBL" id="CAF3871196.1"/>
    </source>
</evidence>
<name>A0A816MLU8_9BILA</name>
<evidence type="ECO:0000313" key="4">
    <source>
        <dbReference type="Proteomes" id="UP000663824"/>
    </source>
</evidence>
<dbReference type="AlphaFoldDB" id="A0A816MLU8"/>
<sequence>MSLFSAFYTSSVGSRVTTSNIYDIFRSHWSSLYKQREKAEQEIDEWKIALINEINDYARRQKDLVQKTYYDQQKYFDTQREEFVETFLIYERKRDTEEMNRLVEKCKNMAGELVKLSFQSKDTQFIVVTLLEPSGSMYNEDRNQSEIANDNKQNLSIQTTEVGPLSTRDSTYNSESDSTLAASNRINQTTTHTNDSNRLHVSDVSDDNLNDQCPVCFMIFPPYISSINRSIHVEKHYEND</sequence>
<comment type="caution">
    <text evidence="2">The sequence shown here is derived from an EMBL/GenBank/DDBJ whole genome shotgun (WGS) entry which is preliminary data.</text>
</comment>
<evidence type="ECO:0000256" key="1">
    <source>
        <dbReference type="SAM" id="MobiDB-lite"/>
    </source>
</evidence>
<dbReference type="EMBL" id="CAJOBI010001244">
    <property type="protein sequence ID" value="CAF3871196.1"/>
    <property type="molecule type" value="Genomic_DNA"/>
</dbReference>